<evidence type="ECO:0000313" key="1">
    <source>
        <dbReference type="EMBL" id="MBX62868.1"/>
    </source>
</evidence>
<dbReference type="AlphaFoldDB" id="A0A2P2Q795"/>
<dbReference type="EMBL" id="GGEC01082384">
    <property type="protein sequence ID" value="MBX62868.1"/>
    <property type="molecule type" value="Transcribed_RNA"/>
</dbReference>
<protein>
    <submittedName>
        <fullName evidence="1">SKP1-like protein 1B</fullName>
    </submittedName>
</protein>
<name>A0A2P2Q795_RHIMU</name>
<proteinExistence type="predicted"/>
<reference evidence="1" key="1">
    <citation type="submission" date="2018-02" db="EMBL/GenBank/DDBJ databases">
        <title>Rhizophora mucronata_Transcriptome.</title>
        <authorList>
            <person name="Meera S.P."/>
            <person name="Sreeshan A."/>
            <person name="Augustine A."/>
        </authorList>
    </citation>
    <scope>NUCLEOTIDE SEQUENCE</scope>
    <source>
        <tissue evidence="1">Leaf</tissue>
    </source>
</reference>
<sequence length="44" mass="4918">MCFIVYDSGTTVSTSNGSPSLLLRLIFLVDDIVLQLIRRKTTET</sequence>
<organism evidence="1">
    <name type="scientific">Rhizophora mucronata</name>
    <name type="common">Asiatic mangrove</name>
    <dbReference type="NCBI Taxonomy" id="61149"/>
    <lineage>
        <taxon>Eukaryota</taxon>
        <taxon>Viridiplantae</taxon>
        <taxon>Streptophyta</taxon>
        <taxon>Embryophyta</taxon>
        <taxon>Tracheophyta</taxon>
        <taxon>Spermatophyta</taxon>
        <taxon>Magnoliopsida</taxon>
        <taxon>eudicotyledons</taxon>
        <taxon>Gunneridae</taxon>
        <taxon>Pentapetalae</taxon>
        <taxon>rosids</taxon>
        <taxon>fabids</taxon>
        <taxon>Malpighiales</taxon>
        <taxon>Rhizophoraceae</taxon>
        <taxon>Rhizophora</taxon>
    </lineage>
</organism>
<accession>A0A2P2Q795</accession>